<protein>
    <recommendedName>
        <fullName evidence="5">Probable membrane transporter protein</fullName>
    </recommendedName>
</protein>
<evidence type="ECO:0000256" key="5">
    <source>
        <dbReference type="RuleBase" id="RU363041"/>
    </source>
</evidence>
<dbReference type="InterPro" id="IPR051598">
    <property type="entry name" value="TSUP/Inactive_protease-like"/>
</dbReference>
<comment type="caution">
    <text evidence="6">The sequence shown here is derived from an EMBL/GenBank/DDBJ whole genome shotgun (WGS) entry which is preliminary data.</text>
</comment>
<reference evidence="7" key="1">
    <citation type="submission" date="2018-05" db="EMBL/GenBank/DDBJ databases">
        <authorList>
            <person name="Li Y."/>
        </authorList>
    </citation>
    <scope>NUCLEOTIDE SEQUENCE [LARGE SCALE GENOMIC DNA]</scope>
    <source>
        <strain evidence="7">3d-2-2</strain>
    </source>
</reference>
<feature type="transmembrane region" description="Helical" evidence="5">
    <location>
        <begin position="215"/>
        <end position="233"/>
    </location>
</feature>
<comment type="similarity">
    <text evidence="5">Belongs to the 4-toluene sulfonate uptake permease (TSUP) (TC 2.A.102) family.</text>
</comment>
<sequence length="234" mass="24456">MLGIGGGLIAIPALSLILGMDQQLAQGTAIIMVLPAIILTVRKYNQHARIDFRAAMAGAVTCIMASWGGAHLALGLDPVTLRRGFAVFLAIIGVFYVWQTCRPALAQAAVPDRPGRHLGPRQAAVLGVFAGVLGGFFGVGGGVLAVPLMTSIYGLSQRAAQGFALSMIIPGTAIALGTYAWAGQADWSVGVPLAMGSLLFVPQGVKLAYRLPEIMLRRLFAVMLFATVGLLFVV</sequence>
<organism evidence="6 7">
    <name type="scientific">Corticimicrobacter populi</name>
    <dbReference type="NCBI Taxonomy" id="2175229"/>
    <lineage>
        <taxon>Bacteria</taxon>
        <taxon>Pseudomonadati</taxon>
        <taxon>Pseudomonadota</taxon>
        <taxon>Betaproteobacteria</taxon>
        <taxon>Burkholderiales</taxon>
        <taxon>Alcaligenaceae</taxon>
        <taxon>Corticimicrobacter</taxon>
    </lineage>
</organism>
<keyword evidence="2 5" id="KW-0812">Transmembrane</keyword>
<dbReference type="PANTHER" id="PTHR43701">
    <property type="entry name" value="MEMBRANE TRANSPORTER PROTEIN MJ0441-RELATED"/>
    <property type="match status" value="1"/>
</dbReference>
<keyword evidence="7" id="KW-1185">Reference proteome</keyword>
<dbReference type="AlphaFoldDB" id="A0A2V1K3D4"/>
<evidence type="ECO:0000256" key="2">
    <source>
        <dbReference type="ARBA" id="ARBA00022692"/>
    </source>
</evidence>
<dbReference type="Pfam" id="PF01925">
    <property type="entry name" value="TauE"/>
    <property type="match status" value="1"/>
</dbReference>
<dbReference type="PANTHER" id="PTHR43701:SF2">
    <property type="entry name" value="MEMBRANE TRANSPORTER PROTEIN YJNA-RELATED"/>
    <property type="match status" value="1"/>
</dbReference>
<dbReference type="InterPro" id="IPR002781">
    <property type="entry name" value="TM_pro_TauE-like"/>
</dbReference>
<name>A0A2V1K3D4_9BURK</name>
<evidence type="ECO:0000313" key="7">
    <source>
        <dbReference type="Proteomes" id="UP000245212"/>
    </source>
</evidence>
<feature type="transmembrane region" description="Helical" evidence="5">
    <location>
        <begin position="25"/>
        <end position="42"/>
    </location>
</feature>
<evidence type="ECO:0000256" key="3">
    <source>
        <dbReference type="ARBA" id="ARBA00022989"/>
    </source>
</evidence>
<keyword evidence="5" id="KW-1003">Cell membrane</keyword>
<evidence type="ECO:0000313" key="6">
    <source>
        <dbReference type="EMBL" id="PWF25591.1"/>
    </source>
</evidence>
<keyword evidence="4 5" id="KW-0472">Membrane</keyword>
<feature type="transmembrane region" description="Helical" evidence="5">
    <location>
        <begin position="189"/>
        <end position="209"/>
    </location>
</feature>
<feature type="transmembrane region" description="Helical" evidence="5">
    <location>
        <begin position="80"/>
        <end position="98"/>
    </location>
</feature>
<gene>
    <name evidence="6" type="ORF">DD235_03200</name>
</gene>
<feature type="transmembrane region" description="Helical" evidence="5">
    <location>
        <begin position="54"/>
        <end position="74"/>
    </location>
</feature>
<dbReference type="Proteomes" id="UP000245212">
    <property type="component" value="Unassembled WGS sequence"/>
</dbReference>
<evidence type="ECO:0000256" key="1">
    <source>
        <dbReference type="ARBA" id="ARBA00004141"/>
    </source>
</evidence>
<evidence type="ECO:0000256" key="4">
    <source>
        <dbReference type="ARBA" id="ARBA00023136"/>
    </source>
</evidence>
<dbReference type="GO" id="GO:0005886">
    <property type="term" value="C:plasma membrane"/>
    <property type="evidence" value="ECO:0007669"/>
    <property type="project" value="UniProtKB-SubCell"/>
</dbReference>
<feature type="transmembrane region" description="Helical" evidence="5">
    <location>
        <begin position="160"/>
        <end position="182"/>
    </location>
</feature>
<dbReference type="EMBL" id="QETA01000001">
    <property type="protein sequence ID" value="PWF25591.1"/>
    <property type="molecule type" value="Genomic_DNA"/>
</dbReference>
<accession>A0A2V1K3D4</accession>
<feature type="transmembrane region" description="Helical" evidence="5">
    <location>
        <begin position="123"/>
        <end position="148"/>
    </location>
</feature>
<comment type="subcellular location">
    <subcellularLocation>
        <location evidence="5">Cell membrane</location>
        <topology evidence="5">Multi-pass membrane protein</topology>
    </subcellularLocation>
    <subcellularLocation>
        <location evidence="1">Membrane</location>
        <topology evidence="1">Multi-pass membrane protein</topology>
    </subcellularLocation>
</comment>
<keyword evidence="3 5" id="KW-1133">Transmembrane helix</keyword>
<proteinExistence type="inferred from homology"/>